<organism evidence="10 11">
    <name type="scientific">Durusdinium trenchii</name>
    <dbReference type="NCBI Taxonomy" id="1381693"/>
    <lineage>
        <taxon>Eukaryota</taxon>
        <taxon>Sar</taxon>
        <taxon>Alveolata</taxon>
        <taxon>Dinophyceae</taxon>
        <taxon>Suessiales</taxon>
        <taxon>Symbiodiniaceae</taxon>
        <taxon>Durusdinium</taxon>
    </lineage>
</organism>
<name>A0ABP0JQG8_9DINO</name>
<dbReference type="InterPro" id="IPR003593">
    <property type="entry name" value="AAA+_ATPase"/>
</dbReference>
<evidence type="ECO:0000256" key="7">
    <source>
        <dbReference type="ARBA" id="ARBA00023136"/>
    </source>
</evidence>
<dbReference type="PANTHER" id="PTHR43394">
    <property type="entry name" value="ATP-DEPENDENT PERMEASE MDL1, MITOCHONDRIAL"/>
    <property type="match status" value="1"/>
</dbReference>
<evidence type="ECO:0000256" key="2">
    <source>
        <dbReference type="ARBA" id="ARBA00007577"/>
    </source>
</evidence>
<dbReference type="InterPro" id="IPR011527">
    <property type="entry name" value="ABC1_TM_dom"/>
</dbReference>
<comment type="caution">
    <text evidence="10">The sequence shown here is derived from an EMBL/GenBank/DDBJ whole genome shotgun (WGS) entry which is preliminary data.</text>
</comment>
<dbReference type="SUPFAM" id="SSF90123">
    <property type="entry name" value="ABC transporter transmembrane region"/>
    <property type="match status" value="1"/>
</dbReference>
<dbReference type="PANTHER" id="PTHR43394:SF27">
    <property type="entry name" value="ATP-DEPENDENT TRANSLOCASE ABCB1-LIKE"/>
    <property type="match status" value="1"/>
</dbReference>
<feature type="domain" description="ABC transmembrane type-1" evidence="9">
    <location>
        <begin position="154"/>
        <end position="265"/>
    </location>
</feature>
<evidence type="ECO:0000256" key="3">
    <source>
        <dbReference type="ARBA" id="ARBA00022692"/>
    </source>
</evidence>
<dbReference type="Gene3D" id="1.20.1560.10">
    <property type="entry name" value="ABC transporter type 1, transmembrane domain"/>
    <property type="match status" value="1"/>
</dbReference>
<keyword evidence="7" id="KW-0472">Membrane</keyword>
<evidence type="ECO:0000256" key="6">
    <source>
        <dbReference type="ARBA" id="ARBA00022989"/>
    </source>
</evidence>
<accession>A0ABP0JQG8</accession>
<dbReference type="EMBL" id="CAXAMM010008136">
    <property type="protein sequence ID" value="CAK9016505.1"/>
    <property type="molecule type" value="Genomic_DNA"/>
</dbReference>
<dbReference type="Gene3D" id="3.40.50.300">
    <property type="entry name" value="P-loop containing nucleotide triphosphate hydrolases"/>
    <property type="match status" value="1"/>
</dbReference>
<reference evidence="10 11" key="1">
    <citation type="submission" date="2024-02" db="EMBL/GenBank/DDBJ databases">
        <authorList>
            <person name="Chen Y."/>
            <person name="Shah S."/>
            <person name="Dougan E. K."/>
            <person name="Thang M."/>
            <person name="Chan C."/>
        </authorList>
    </citation>
    <scope>NUCLEOTIDE SEQUENCE [LARGE SCALE GENOMIC DNA]</scope>
</reference>
<evidence type="ECO:0000259" key="9">
    <source>
        <dbReference type="PROSITE" id="PS50929"/>
    </source>
</evidence>
<dbReference type="Pfam" id="PF00005">
    <property type="entry name" value="ABC_tran"/>
    <property type="match status" value="1"/>
</dbReference>
<dbReference type="PROSITE" id="PS50893">
    <property type="entry name" value="ABC_TRANSPORTER_2"/>
    <property type="match status" value="1"/>
</dbReference>
<evidence type="ECO:0000256" key="4">
    <source>
        <dbReference type="ARBA" id="ARBA00022741"/>
    </source>
</evidence>
<dbReference type="InterPro" id="IPR003439">
    <property type="entry name" value="ABC_transporter-like_ATP-bd"/>
</dbReference>
<dbReference type="SMART" id="SM00382">
    <property type="entry name" value="AAA"/>
    <property type="match status" value="1"/>
</dbReference>
<dbReference type="SUPFAM" id="SSF52540">
    <property type="entry name" value="P-loop containing nucleoside triphosphate hydrolases"/>
    <property type="match status" value="1"/>
</dbReference>
<keyword evidence="11" id="KW-1185">Reference proteome</keyword>
<evidence type="ECO:0000313" key="11">
    <source>
        <dbReference type="Proteomes" id="UP001642464"/>
    </source>
</evidence>
<comment type="subcellular location">
    <subcellularLocation>
        <location evidence="1">Membrane</location>
        <topology evidence="1">Multi-pass membrane protein</topology>
    </subcellularLocation>
</comment>
<keyword evidence="4" id="KW-0547">Nucleotide-binding</keyword>
<comment type="similarity">
    <text evidence="2">Belongs to the ABC transporter superfamily. ABCB family. Multidrug resistance exporter (TC 3.A.1.201) subfamily.</text>
</comment>
<dbReference type="Pfam" id="PF00664">
    <property type="entry name" value="ABC_membrane"/>
    <property type="match status" value="1"/>
</dbReference>
<sequence>MYGPTVGRRWIAMSRREMNSTRRWSKKVHAAGLQTLSAGQRRGSDSRNRDLRVAAPEFLQIGLGTALSLVANVVVDWAIQHDSDLFTGKHVGKDTSELVRVLGHGLMIWGVRWVSGVSWVLLSGDVGGNSVGAVKAMSLVHGADELYKTLMKRTDNVQRVFTNQIPQLITMASNLVMNIGFLWFSKPRLCAFGIGMFAFQNIGNSVFDNILRLARDHDHKLEEVKERENALEVLQNFRTVRAFGREEKEKQSFHSCMAQALRLRFSDVVDKFTDLGCWFVSEFTFQVAYMYGGILVNLNYIKATEVKDAVSKSFRAVWPLYQLRRQLTHQSTFMEDAAAVLEALERPPEIPFGDERMFSPSTEKINGRIEAKGVCFSYSDDLDAAALKEVTFEIPCGSMVGLVGPSGCGKSTLFNLLLRFYDPQKGAIEVDGVDLAKWNPQALYRAVSWVSQDQCVFTGSVIENIRYGMPHATEEEVLQVMREADLYDDVMKKPSGVATAASELSGGQKQRLSIARALLRNPKILLLDEATSALDTVSERKVQKALEKLMKGRTVIAIAHRLSTIMNADLILVMEAGKVIEQGTHTELLKKSGGKYANLVQQQLAVEDKKDDTSADPKVAVAGERWWRSVQPSYSCFERRCPRIWSKRWTEQHKL</sequence>
<proteinExistence type="inferred from homology"/>
<keyword evidence="5" id="KW-0067">ATP-binding</keyword>
<dbReference type="InterPro" id="IPR017871">
    <property type="entry name" value="ABC_transporter-like_CS"/>
</dbReference>
<evidence type="ECO:0000259" key="8">
    <source>
        <dbReference type="PROSITE" id="PS50893"/>
    </source>
</evidence>
<dbReference type="Proteomes" id="UP001642464">
    <property type="component" value="Unassembled WGS sequence"/>
</dbReference>
<dbReference type="InterPro" id="IPR036640">
    <property type="entry name" value="ABC1_TM_sf"/>
</dbReference>
<dbReference type="InterPro" id="IPR027417">
    <property type="entry name" value="P-loop_NTPase"/>
</dbReference>
<feature type="domain" description="ABC transporter" evidence="8">
    <location>
        <begin position="369"/>
        <end position="601"/>
    </location>
</feature>
<dbReference type="InterPro" id="IPR039421">
    <property type="entry name" value="Type_1_exporter"/>
</dbReference>
<evidence type="ECO:0000256" key="5">
    <source>
        <dbReference type="ARBA" id="ARBA00022840"/>
    </source>
</evidence>
<keyword evidence="3" id="KW-0812">Transmembrane</keyword>
<evidence type="ECO:0000256" key="1">
    <source>
        <dbReference type="ARBA" id="ARBA00004141"/>
    </source>
</evidence>
<dbReference type="PROSITE" id="PS50929">
    <property type="entry name" value="ABC_TM1F"/>
    <property type="match status" value="1"/>
</dbReference>
<evidence type="ECO:0000313" key="10">
    <source>
        <dbReference type="EMBL" id="CAK9016505.1"/>
    </source>
</evidence>
<protein>
    <submittedName>
        <fullName evidence="10">Mitochondrial (ABC-mitochondrial erythroid protein) (ABC-me protein) (ATP-binding cassette transporter 10) (ABC transporter 10 protein)</fullName>
    </submittedName>
</protein>
<keyword evidence="6" id="KW-1133">Transmembrane helix</keyword>
<dbReference type="PROSITE" id="PS00211">
    <property type="entry name" value="ABC_TRANSPORTER_1"/>
    <property type="match status" value="1"/>
</dbReference>
<gene>
    <name evidence="10" type="ORF">SCF082_LOCUS13222</name>
</gene>